<dbReference type="InterPro" id="IPR051601">
    <property type="entry name" value="Serine_prot/Carboxylest_S33"/>
</dbReference>
<keyword evidence="7" id="KW-1185">Reference proteome</keyword>
<feature type="domain" description="Peptidase S33 tripeptidyl aminopeptidase-like C-terminal" evidence="5">
    <location>
        <begin position="416"/>
        <end position="512"/>
    </location>
</feature>
<keyword evidence="2" id="KW-0732">Signal</keyword>
<comment type="caution">
    <text evidence="6">The sequence shown here is derived from an EMBL/GenBank/DDBJ whole genome shotgun (WGS) entry which is preliminary data.</text>
</comment>
<dbReference type="Pfam" id="PF08386">
    <property type="entry name" value="Abhydrolase_4"/>
    <property type="match status" value="1"/>
</dbReference>
<comment type="similarity">
    <text evidence="1">Belongs to the peptidase S33 family.</text>
</comment>
<dbReference type="EMBL" id="SOAW01000003">
    <property type="protein sequence ID" value="TDT29909.1"/>
    <property type="molecule type" value="Genomic_DNA"/>
</dbReference>
<proteinExistence type="inferred from homology"/>
<evidence type="ECO:0000256" key="3">
    <source>
        <dbReference type="ARBA" id="ARBA00022801"/>
    </source>
</evidence>
<evidence type="ECO:0000256" key="4">
    <source>
        <dbReference type="SAM" id="MobiDB-lite"/>
    </source>
</evidence>
<dbReference type="PANTHER" id="PTHR43248">
    <property type="entry name" value="2-SUCCINYL-6-HYDROXY-2,4-CYCLOHEXADIENE-1-CARBOXYLATE SYNTHASE"/>
    <property type="match status" value="1"/>
</dbReference>
<dbReference type="SUPFAM" id="SSF53474">
    <property type="entry name" value="alpha/beta-Hydrolases"/>
    <property type="match status" value="1"/>
</dbReference>
<dbReference type="InterPro" id="IPR029058">
    <property type="entry name" value="AB_hydrolase_fold"/>
</dbReference>
<evidence type="ECO:0000313" key="7">
    <source>
        <dbReference type="Proteomes" id="UP000295371"/>
    </source>
</evidence>
<accession>A0A4R7J101</accession>
<dbReference type="Gene3D" id="3.40.50.1820">
    <property type="entry name" value="alpha/beta hydrolase"/>
    <property type="match status" value="1"/>
</dbReference>
<dbReference type="InterPro" id="IPR013595">
    <property type="entry name" value="Pept_S33_TAP-like_C"/>
</dbReference>
<organism evidence="6 7">
    <name type="scientific">Naumannella halotolerans</name>
    <dbReference type="NCBI Taxonomy" id="993414"/>
    <lineage>
        <taxon>Bacteria</taxon>
        <taxon>Bacillati</taxon>
        <taxon>Actinomycetota</taxon>
        <taxon>Actinomycetes</taxon>
        <taxon>Propionibacteriales</taxon>
        <taxon>Propionibacteriaceae</taxon>
        <taxon>Naumannella</taxon>
    </lineage>
</organism>
<dbReference type="GO" id="GO:0016787">
    <property type="term" value="F:hydrolase activity"/>
    <property type="evidence" value="ECO:0007669"/>
    <property type="project" value="UniProtKB-KW"/>
</dbReference>
<sequence length="514" mass="54717">MIASVTVLAVIVGLTAAAFGAVFVQRSTPTEPPDDNPINRDGRPLQPVPEVTPDGMTERPAEIDELGWDGQDVAWQPCEGGECAEVLAPLDWDDPAGPTAITLFMRKVPATQSPRLGTIFVNPGGPGGSGADFATGFDRTGLEQYDIVGWDPRGVGASTPVVCSDTDMEILFNQDSSPDDEAEREDLMQAEVNLGASCLENSGQLLENISTVDTVQDLDMLRSLVGDRRLNYYGASYGTEVGARYASMFPQTSGRLVLDSAVDITGEEEVAQSEGFQRALENFSQWCAEQEQCVLGGSAEEVMGVVTDLTVKLDSEPVSVGNRSLTQSAFVTAVAQMLYSDESVWSYLGQGVDDARNGDGQLMLAIADSYWNRNDDGSYGGLLKSFNAIRCLDEPDEGYAGADADAAAAAEVSPWAGRFMGPDYGCPSWPVAAIEDPGPIEAEGAEPILVVGTTGDSATPYENAVSMADQLGVGRLLTFEGNGHVAYGRNECVNTTIRDYFLDRVPEDETTCSA</sequence>
<evidence type="ECO:0000259" key="5">
    <source>
        <dbReference type="Pfam" id="PF08386"/>
    </source>
</evidence>
<dbReference type="Proteomes" id="UP000295371">
    <property type="component" value="Unassembled WGS sequence"/>
</dbReference>
<gene>
    <name evidence="6" type="ORF">CLV29_2931</name>
</gene>
<dbReference type="PANTHER" id="PTHR43248:SF29">
    <property type="entry name" value="TRIPEPTIDYL AMINOPEPTIDASE"/>
    <property type="match status" value="1"/>
</dbReference>
<protein>
    <submittedName>
        <fullName evidence="6">Alpha/beta hydrolase family protein</fullName>
    </submittedName>
</protein>
<name>A0A4R7J101_9ACTN</name>
<evidence type="ECO:0000256" key="1">
    <source>
        <dbReference type="ARBA" id="ARBA00010088"/>
    </source>
</evidence>
<evidence type="ECO:0000313" key="6">
    <source>
        <dbReference type="EMBL" id="TDT29909.1"/>
    </source>
</evidence>
<feature type="region of interest" description="Disordered" evidence="4">
    <location>
        <begin position="26"/>
        <end position="55"/>
    </location>
</feature>
<keyword evidence="3 6" id="KW-0378">Hydrolase</keyword>
<reference evidence="6 7" key="1">
    <citation type="submission" date="2019-03" db="EMBL/GenBank/DDBJ databases">
        <title>Genomic Encyclopedia of Archaeal and Bacterial Type Strains, Phase II (KMG-II): from individual species to whole genera.</title>
        <authorList>
            <person name="Goeker M."/>
        </authorList>
    </citation>
    <scope>NUCLEOTIDE SEQUENCE [LARGE SCALE GENOMIC DNA]</scope>
    <source>
        <strain evidence="6 7">DSM 24323</strain>
    </source>
</reference>
<dbReference type="AlphaFoldDB" id="A0A4R7J101"/>
<evidence type="ECO:0000256" key="2">
    <source>
        <dbReference type="ARBA" id="ARBA00022729"/>
    </source>
</evidence>